<comment type="caution">
    <text evidence="1">The sequence shown here is derived from an EMBL/GenBank/DDBJ whole genome shotgun (WGS) entry which is preliminary data.</text>
</comment>
<gene>
    <name evidence="1" type="ORF">DPEC_G00012560</name>
</gene>
<proteinExistence type="predicted"/>
<keyword evidence="2" id="KW-1185">Reference proteome</keyword>
<name>A0ACC2HLR1_DALPE</name>
<dbReference type="Proteomes" id="UP001157502">
    <property type="component" value="Chromosome 1"/>
</dbReference>
<organism evidence="1 2">
    <name type="scientific">Dallia pectoralis</name>
    <name type="common">Alaska blackfish</name>
    <dbReference type="NCBI Taxonomy" id="75939"/>
    <lineage>
        <taxon>Eukaryota</taxon>
        <taxon>Metazoa</taxon>
        <taxon>Chordata</taxon>
        <taxon>Craniata</taxon>
        <taxon>Vertebrata</taxon>
        <taxon>Euteleostomi</taxon>
        <taxon>Actinopterygii</taxon>
        <taxon>Neopterygii</taxon>
        <taxon>Teleostei</taxon>
        <taxon>Protacanthopterygii</taxon>
        <taxon>Esociformes</taxon>
        <taxon>Umbridae</taxon>
        <taxon>Dallia</taxon>
    </lineage>
</organism>
<accession>A0ACC2HLR1</accession>
<dbReference type="EMBL" id="CM055728">
    <property type="protein sequence ID" value="KAJ8016939.1"/>
    <property type="molecule type" value="Genomic_DNA"/>
</dbReference>
<reference evidence="1" key="1">
    <citation type="submission" date="2021-05" db="EMBL/GenBank/DDBJ databases">
        <authorList>
            <person name="Pan Q."/>
            <person name="Jouanno E."/>
            <person name="Zahm M."/>
            <person name="Klopp C."/>
            <person name="Cabau C."/>
            <person name="Louis A."/>
            <person name="Berthelot C."/>
            <person name="Parey E."/>
            <person name="Roest Crollius H."/>
            <person name="Montfort J."/>
            <person name="Robinson-Rechavi M."/>
            <person name="Bouchez O."/>
            <person name="Lampietro C."/>
            <person name="Lopez Roques C."/>
            <person name="Donnadieu C."/>
            <person name="Postlethwait J."/>
            <person name="Bobe J."/>
            <person name="Dillon D."/>
            <person name="Chandos A."/>
            <person name="von Hippel F."/>
            <person name="Guiguen Y."/>
        </authorList>
    </citation>
    <scope>NUCLEOTIDE SEQUENCE</scope>
    <source>
        <strain evidence="1">YG-Jan2019</strain>
    </source>
</reference>
<evidence type="ECO:0000313" key="2">
    <source>
        <dbReference type="Proteomes" id="UP001157502"/>
    </source>
</evidence>
<sequence>MKIHKAPSKPQQMSKRPICKDKWYKLNRVSNISDSSSLSPSTAIAKLERHASQLRKDKPNLKRLKNRATAVCFRQANALASERTTSHPTLANGGAGGTEPVSDSDESQEWCSFADSVLHQNGSGKGREGKDSSLSAKQSPGRIEDEAFFHCAERDPTHNRTVLVMQPGQTLCFRGKCLLSCLYGRVEVHGFTIEEGQQSYPLFSPSSHCPLTVTALGDTSNPSKTKKAGRLVAKTIVRKYLSSDTHKKLLSEVDLDSCVILLEPLDTPLTRFLTSFPGLDELFGLSSKDIRDNSAMLDTPLSGIGMIPLRKSAEGLLMSQSCREALNGLVNACAEELDGCPVIVVCGPKNVGKSTYNRHLINTLLNHTASVEYLDCDLGQTEFTPSGCLSLCTVREPLLGPPFTHQWTPENIVFYGQSSCETDLDRYLESLKFLWRSYKRETPVVINTMGWVKGFGFQLLVDIIRLFNASHVVQLRSGDKELCPQLTPDFLRSSHGWQTHPPAQSALVEDGGGSHSAQRSYTLFSLTSEFDGAGRSSEMRHQRSNELRDLALLGYFSQMQSPDPGPIKPLHCFTPYQVPYSAVAVGVTHCEVAPTHMLYAANASLVGLCCLNEKVSGRGGPVLLSQTPICPCVGLGVLRGVDMARGLYFIVTPVAPSVLRQVNCLLLGANTLPSVLFTGQTGIVGEPPYVTMDYSFELSGAGKFRVFKGLARPGHLQN</sequence>
<evidence type="ECO:0000313" key="1">
    <source>
        <dbReference type="EMBL" id="KAJ8016939.1"/>
    </source>
</evidence>
<protein>
    <submittedName>
        <fullName evidence="1">Uncharacterized protein</fullName>
    </submittedName>
</protein>